<reference evidence="1 2" key="1">
    <citation type="submission" date="2017-03" db="EMBL/GenBank/DDBJ databases">
        <authorList>
            <person name="Afonso C.L."/>
            <person name="Miller P.J."/>
            <person name="Scott M.A."/>
            <person name="Spackman E."/>
            <person name="Goraichik I."/>
            <person name="Dimitrov K.M."/>
            <person name="Suarez D.L."/>
            <person name="Swayne D.E."/>
        </authorList>
    </citation>
    <scope>NUCLEOTIDE SEQUENCE [LARGE SCALE GENOMIC DNA]</scope>
    <source>
        <strain evidence="1">PRJEB14757</strain>
    </source>
</reference>
<dbReference type="Proteomes" id="UP000191931">
    <property type="component" value="Unassembled WGS sequence"/>
</dbReference>
<organism evidence="1 2">
    <name type="scientific">Desulfamplus magnetovallimortis</name>
    <dbReference type="NCBI Taxonomy" id="1246637"/>
    <lineage>
        <taxon>Bacteria</taxon>
        <taxon>Pseudomonadati</taxon>
        <taxon>Thermodesulfobacteriota</taxon>
        <taxon>Desulfobacteria</taxon>
        <taxon>Desulfobacterales</taxon>
        <taxon>Desulfobacteraceae</taxon>
        <taxon>Desulfamplus</taxon>
    </lineage>
</organism>
<dbReference type="STRING" id="1246637.MTBBW1_530014"/>
<name>A0A1W1HHQ5_9BACT</name>
<proteinExistence type="predicted"/>
<dbReference type="AntiFam" id="ANF00050">
    <property type="entry name" value="Translation of CRISPR YPEST repeat 1"/>
</dbReference>
<keyword evidence="2" id="KW-1185">Reference proteome</keyword>
<protein>
    <submittedName>
        <fullName evidence="1">Uncharacterized protein</fullName>
    </submittedName>
</protein>
<evidence type="ECO:0000313" key="1">
    <source>
        <dbReference type="EMBL" id="SLM32009.1"/>
    </source>
</evidence>
<sequence length="42" mass="4687">MGFRTKKLVNCRTGSLEKAVAILRDIFPVNCRTGSLETSIFL</sequence>
<dbReference type="AlphaFoldDB" id="A0A1W1HHQ5"/>
<dbReference type="EMBL" id="FWEV01000296">
    <property type="protein sequence ID" value="SLM32009.1"/>
    <property type="molecule type" value="Genomic_DNA"/>
</dbReference>
<evidence type="ECO:0000313" key="2">
    <source>
        <dbReference type="Proteomes" id="UP000191931"/>
    </source>
</evidence>
<accession>A0A1W1HHQ5</accession>
<gene>
    <name evidence="1" type="ORF">MTBBW1_530014</name>
</gene>